<gene>
    <name evidence="2" type="ORF">VDBG_00470</name>
</gene>
<reference evidence="3" key="1">
    <citation type="journal article" date="2011" name="PLoS Pathog.">
        <title>Comparative genomics yields insights into niche adaptation of plant vascular wilt pathogens.</title>
        <authorList>
            <person name="Klosterman S.J."/>
            <person name="Subbarao K.V."/>
            <person name="Kang S."/>
            <person name="Veronese P."/>
            <person name="Gold S.E."/>
            <person name="Thomma B.P.H.J."/>
            <person name="Chen Z."/>
            <person name="Henrissat B."/>
            <person name="Lee Y.-H."/>
            <person name="Park J."/>
            <person name="Garcia-Pedrajas M.D."/>
            <person name="Barbara D.J."/>
            <person name="Anchieta A."/>
            <person name="de Jonge R."/>
            <person name="Santhanam P."/>
            <person name="Maruthachalam K."/>
            <person name="Atallah Z."/>
            <person name="Amyotte S.G."/>
            <person name="Paz Z."/>
            <person name="Inderbitzin P."/>
            <person name="Hayes R.J."/>
            <person name="Heiman D.I."/>
            <person name="Young S."/>
            <person name="Zeng Q."/>
            <person name="Engels R."/>
            <person name="Galagan J."/>
            <person name="Cuomo C.A."/>
            <person name="Dobinson K.F."/>
            <person name="Ma L.-J."/>
        </authorList>
    </citation>
    <scope>NUCLEOTIDE SEQUENCE [LARGE SCALE GENOMIC DNA]</scope>
    <source>
        <strain evidence="3">VaMs.102 / ATCC MYA-4576 / FGSC 10136</strain>
    </source>
</reference>
<dbReference type="HOGENOM" id="CLU_057902_1_0_1"/>
<dbReference type="OrthoDB" id="424402at2759"/>
<evidence type="ECO:0000313" key="2">
    <source>
        <dbReference type="EMBL" id="EEY14363.1"/>
    </source>
</evidence>
<dbReference type="KEGG" id="val:VDBG_00470"/>
<feature type="compositionally biased region" description="Polar residues" evidence="1">
    <location>
        <begin position="37"/>
        <end position="54"/>
    </location>
</feature>
<feature type="region of interest" description="Disordered" evidence="1">
    <location>
        <begin position="1"/>
        <end position="61"/>
    </location>
</feature>
<dbReference type="AlphaFoldDB" id="C9S624"/>
<dbReference type="EMBL" id="DS985214">
    <property type="protein sequence ID" value="EEY14363.1"/>
    <property type="molecule type" value="Genomic_DNA"/>
</dbReference>
<evidence type="ECO:0008006" key="4">
    <source>
        <dbReference type="Google" id="ProtNLM"/>
    </source>
</evidence>
<evidence type="ECO:0000256" key="1">
    <source>
        <dbReference type="SAM" id="MobiDB-lite"/>
    </source>
</evidence>
<name>C9S624_VERA1</name>
<sequence>MARTQGLSKELPHSSKRKAAQPAQPPKPAKKPKTSSDETLAASNSCAKTDNSGPRTAAGSAPATVPLSAAHVSVLADLKTKYDILPALVLSSSKIQKRVAYLLRHLRKDDGDPRPPVALLHARPHEVCKMLTIAECLKRNLAAEAEAGAGGQWFQYNMLYAVPLRATKAEEVVDETVFPGKGADAASEGSDDDDFEVMESRFERAVVPPPSTRVAMSLSIFLSAVPVPELKAREGVSVQLRE</sequence>
<dbReference type="OMA" id="CKMITVA"/>
<dbReference type="RefSeq" id="XP_003008789.1">
    <property type="nucleotide sequence ID" value="XM_003008743.1"/>
</dbReference>
<proteinExistence type="predicted"/>
<dbReference type="eggNOG" id="ENOG502SW4P">
    <property type="taxonomic scope" value="Eukaryota"/>
</dbReference>
<dbReference type="GeneID" id="9529062"/>
<protein>
    <recommendedName>
        <fullName evidence="4">DNA/RNA-binding protein Alba-like domain-containing protein</fullName>
    </recommendedName>
</protein>
<dbReference type="Proteomes" id="UP000008698">
    <property type="component" value="Unassembled WGS sequence"/>
</dbReference>
<accession>C9S624</accession>
<organism evidence="3">
    <name type="scientific">Verticillium alfalfae (strain VaMs.102 / ATCC MYA-4576 / FGSC 10136)</name>
    <name type="common">Verticillium wilt of alfalfa</name>
    <name type="synonym">Verticillium albo-atrum</name>
    <dbReference type="NCBI Taxonomy" id="526221"/>
    <lineage>
        <taxon>Eukaryota</taxon>
        <taxon>Fungi</taxon>
        <taxon>Dikarya</taxon>
        <taxon>Ascomycota</taxon>
        <taxon>Pezizomycotina</taxon>
        <taxon>Sordariomycetes</taxon>
        <taxon>Hypocreomycetidae</taxon>
        <taxon>Glomerellales</taxon>
        <taxon>Plectosphaerellaceae</taxon>
        <taxon>Verticillium</taxon>
    </lineage>
</organism>
<evidence type="ECO:0000313" key="3">
    <source>
        <dbReference type="Proteomes" id="UP000008698"/>
    </source>
</evidence>
<keyword evidence="3" id="KW-1185">Reference proteome</keyword>